<gene>
    <name evidence="1" type="ORF">KO353_05620</name>
</gene>
<proteinExistence type="predicted"/>
<organism evidence="1 2">
    <name type="scientific">Elioraea tepida</name>
    <dbReference type="NCBI Taxonomy" id="2843330"/>
    <lineage>
        <taxon>Bacteria</taxon>
        <taxon>Pseudomonadati</taxon>
        <taxon>Pseudomonadota</taxon>
        <taxon>Alphaproteobacteria</taxon>
        <taxon>Acetobacterales</taxon>
        <taxon>Elioraeaceae</taxon>
        <taxon>Elioraea</taxon>
    </lineage>
</organism>
<evidence type="ECO:0000313" key="1">
    <source>
        <dbReference type="EMBL" id="QXM25684.1"/>
    </source>
</evidence>
<dbReference type="KEGG" id="elio:KO353_05620"/>
<dbReference type="Proteomes" id="UP000694001">
    <property type="component" value="Chromosome"/>
</dbReference>
<reference evidence="1" key="1">
    <citation type="submission" date="2021-06" db="EMBL/GenBank/DDBJ databases">
        <title>Elioraea tepida, sp. nov., a moderately thermophilic aerobic anoxygenic phototrophic bacterium isolated from an alkaline siliceous hot spring mat community in Yellowstone National Park, WY, USA.</title>
        <authorList>
            <person name="Saini M.K."/>
            <person name="Yoshida S."/>
            <person name="Sebastian A."/>
            <person name="Hirose S."/>
            <person name="Hara E."/>
            <person name="Tamaki H."/>
            <person name="Soulier N.T."/>
            <person name="Albert I."/>
            <person name="Hanada S."/>
            <person name="Bryant D.A."/>
            <person name="Tank M."/>
        </authorList>
    </citation>
    <scope>NUCLEOTIDE SEQUENCE</scope>
    <source>
        <strain evidence="1">MS-P2</strain>
    </source>
</reference>
<keyword evidence="2" id="KW-1185">Reference proteome</keyword>
<dbReference type="RefSeq" id="WP_218286740.1">
    <property type="nucleotide sequence ID" value="NZ_CP076448.1"/>
</dbReference>
<accession>A0A975U512</accession>
<sequence>MNTDYEWVGSLFRTRNDMLDAIAETWVTARGHASPAETQRYFDEATDAELSAEAIAGWGLDCVAEWCGEDEPHMTRYSYGATDLAAAFGRVRARLGETAPAA</sequence>
<dbReference type="EMBL" id="CP076448">
    <property type="protein sequence ID" value="QXM25684.1"/>
    <property type="molecule type" value="Genomic_DNA"/>
</dbReference>
<name>A0A975U512_9PROT</name>
<protein>
    <submittedName>
        <fullName evidence="1">Uncharacterized protein</fullName>
    </submittedName>
</protein>
<evidence type="ECO:0000313" key="2">
    <source>
        <dbReference type="Proteomes" id="UP000694001"/>
    </source>
</evidence>
<dbReference type="AlphaFoldDB" id="A0A975U512"/>